<dbReference type="InterPro" id="IPR013320">
    <property type="entry name" value="ConA-like_dom_sf"/>
</dbReference>
<evidence type="ECO:0000313" key="6">
    <source>
        <dbReference type="EMBL" id="SHN19547.1"/>
    </source>
</evidence>
<protein>
    <submittedName>
        <fullName evidence="6">Concanavalin A-like lectin/glucanases superfamily protein</fullName>
    </submittedName>
</protein>
<feature type="domain" description="Laminin G" evidence="4">
    <location>
        <begin position="144"/>
        <end position="325"/>
    </location>
</feature>
<feature type="region of interest" description="Disordered" evidence="3">
    <location>
        <begin position="335"/>
        <end position="360"/>
    </location>
</feature>
<dbReference type="AlphaFoldDB" id="A0AB36NX32"/>
<organism evidence="5 8">
    <name type="scientific">Flavobacterium pectinovorum</name>
    <dbReference type="NCBI Taxonomy" id="29533"/>
    <lineage>
        <taxon>Bacteria</taxon>
        <taxon>Pseudomonadati</taxon>
        <taxon>Bacteroidota</taxon>
        <taxon>Flavobacteriia</taxon>
        <taxon>Flavobacteriales</taxon>
        <taxon>Flavobacteriaceae</taxon>
        <taxon>Flavobacterium</taxon>
    </lineage>
</organism>
<feature type="compositionally biased region" description="Polar residues" evidence="3">
    <location>
        <begin position="335"/>
        <end position="353"/>
    </location>
</feature>
<dbReference type="InterPro" id="IPR006558">
    <property type="entry name" value="LamG-like"/>
</dbReference>
<dbReference type="SUPFAM" id="SSF49899">
    <property type="entry name" value="Concanavalin A-like lectins/glucanases"/>
    <property type="match status" value="1"/>
</dbReference>
<dbReference type="GO" id="GO:0004553">
    <property type="term" value="F:hydrolase activity, hydrolyzing O-glycosyl compounds"/>
    <property type="evidence" value="ECO:0007669"/>
    <property type="project" value="UniProtKB-ARBA"/>
</dbReference>
<comment type="caution">
    <text evidence="5">The sequence shown here is derived from an EMBL/GenBank/DDBJ whole genome shotgun (WGS) entry which is preliminary data.</text>
</comment>
<dbReference type="SMART" id="SM00560">
    <property type="entry name" value="LamGL"/>
    <property type="match status" value="1"/>
</dbReference>
<dbReference type="GO" id="GO:0005975">
    <property type="term" value="P:carbohydrate metabolic process"/>
    <property type="evidence" value="ECO:0007669"/>
    <property type="project" value="UniProtKB-ARBA"/>
</dbReference>
<reference evidence="6 7" key="2">
    <citation type="submission" date="2016-11" db="EMBL/GenBank/DDBJ databases">
        <authorList>
            <person name="Varghese N."/>
            <person name="Submissions S."/>
        </authorList>
    </citation>
    <scope>NUCLEOTIDE SEQUENCE [LARGE SCALE GENOMIC DNA]</scope>
    <source>
        <strain evidence="6 7">DSM 6368</strain>
    </source>
</reference>
<dbReference type="CDD" id="cd00110">
    <property type="entry name" value="LamG"/>
    <property type="match status" value="1"/>
</dbReference>
<evidence type="ECO:0000256" key="2">
    <source>
        <dbReference type="ARBA" id="ARBA00023157"/>
    </source>
</evidence>
<dbReference type="InterPro" id="IPR001791">
    <property type="entry name" value="Laminin_G"/>
</dbReference>
<evidence type="ECO:0000313" key="7">
    <source>
        <dbReference type="Proteomes" id="UP000184216"/>
    </source>
</evidence>
<dbReference type="Proteomes" id="UP000184216">
    <property type="component" value="Unassembled WGS sequence"/>
</dbReference>
<evidence type="ECO:0000313" key="8">
    <source>
        <dbReference type="Proteomes" id="UP000198431"/>
    </source>
</evidence>
<dbReference type="Gene3D" id="2.60.120.200">
    <property type="match status" value="1"/>
</dbReference>
<reference evidence="5 8" key="1">
    <citation type="submission" date="2016-11" db="EMBL/GenBank/DDBJ databases">
        <title>Whole genomes of Flavobacteriaceae.</title>
        <authorList>
            <person name="Stine C."/>
            <person name="Li C."/>
            <person name="Tadesse D."/>
        </authorList>
    </citation>
    <scope>NUCLEOTIDE SEQUENCE [LARGE SCALE GENOMIC DNA]</scope>
    <source>
        <strain evidence="5 8">ATCC 19366</strain>
    </source>
</reference>
<dbReference type="EMBL" id="FRBX01000008">
    <property type="protein sequence ID" value="SHN19547.1"/>
    <property type="molecule type" value="Genomic_DNA"/>
</dbReference>
<evidence type="ECO:0000256" key="3">
    <source>
        <dbReference type="SAM" id="MobiDB-lite"/>
    </source>
</evidence>
<evidence type="ECO:0000259" key="4">
    <source>
        <dbReference type="PROSITE" id="PS50025"/>
    </source>
</evidence>
<gene>
    <name evidence="5" type="ORF">B0A72_18885</name>
    <name evidence="6" type="ORF">SAMN05444387_4602</name>
</gene>
<dbReference type="EMBL" id="MUHB01000020">
    <property type="protein sequence ID" value="OXB00839.1"/>
    <property type="molecule type" value="Genomic_DNA"/>
</dbReference>
<dbReference type="Proteomes" id="UP000198431">
    <property type="component" value="Unassembled WGS sequence"/>
</dbReference>
<keyword evidence="7" id="KW-1185">Reference proteome</keyword>
<keyword evidence="1" id="KW-0732">Signal</keyword>
<name>A0AB36NX32_9FLAO</name>
<dbReference type="PROSITE" id="PS50025">
    <property type="entry name" value="LAM_G_DOMAIN"/>
    <property type="match status" value="1"/>
</dbReference>
<sequence length="360" mass="38349">MENLKILEQQLLAYKESGLALQKAVEKLKSGGMAAGAAPVVDLGISSQMLASALSAIWQGITPLEMAQGLKAFENDPKFVAEGLMSDKGFPDLTALQLGKILLDPTIFPNLSKENMVVVLTAVNFTPDVINAAIAILYNITASYALNLTGNSSYLSAPPNPVYNFGTSDFSLQAWVRTKGSGTVISRKSTQGGPGNGGFLVVIKNDASIKFATDNGFGFYEINSVPSGINDDNWHFLTAVRRSNVLELYVDGKLIPSNPRSNTSPSINVSNNLPLMIGNVAQSQEPFRQFTGSLDEVRVWNRSLSAAEIVANMNKPLAGNEAGLVGYYTFSAQNGNDSSPTKNNAKPTGSVSYVSRGVIS</sequence>
<dbReference type="Pfam" id="PF13385">
    <property type="entry name" value="Laminin_G_3"/>
    <property type="match status" value="1"/>
</dbReference>
<keyword evidence="2" id="KW-1015">Disulfide bond</keyword>
<evidence type="ECO:0000313" key="5">
    <source>
        <dbReference type="EMBL" id="OXB00839.1"/>
    </source>
</evidence>
<proteinExistence type="predicted"/>
<dbReference type="SMART" id="SM00282">
    <property type="entry name" value="LamG"/>
    <property type="match status" value="1"/>
</dbReference>
<evidence type="ECO:0000256" key="1">
    <source>
        <dbReference type="ARBA" id="ARBA00022729"/>
    </source>
</evidence>
<dbReference type="RefSeq" id="WP_073398206.1">
    <property type="nucleotide sequence ID" value="NZ_FRBX01000008.1"/>
</dbReference>
<accession>A0AB36NX32</accession>